<dbReference type="InterPro" id="IPR002850">
    <property type="entry name" value="PIN_toxin-like"/>
</dbReference>
<protein>
    <submittedName>
        <fullName evidence="2">PIN domain</fullName>
    </submittedName>
</protein>
<gene>
    <name evidence="2" type="ordered locus">RBRH_02564</name>
</gene>
<dbReference type="InterPro" id="IPR002716">
    <property type="entry name" value="PIN_dom"/>
</dbReference>
<dbReference type="Pfam" id="PF13470">
    <property type="entry name" value="PIN_3"/>
    <property type="match status" value="1"/>
</dbReference>
<dbReference type="KEGG" id="brh:RBRH_02564"/>
<feature type="domain" description="PIN" evidence="1">
    <location>
        <begin position="29"/>
        <end position="166"/>
    </location>
</feature>
<evidence type="ECO:0000259" key="1">
    <source>
        <dbReference type="Pfam" id="PF13470"/>
    </source>
</evidence>
<dbReference type="PANTHER" id="PTHR34610:SF3">
    <property type="entry name" value="SSL7007 PROTEIN"/>
    <property type="match status" value="1"/>
</dbReference>
<dbReference type="EMBL" id="FR687359">
    <property type="protein sequence ID" value="CBW75639.1"/>
    <property type="molecule type" value="Genomic_DNA"/>
</dbReference>
<evidence type="ECO:0000313" key="2">
    <source>
        <dbReference type="EMBL" id="CBW75639.1"/>
    </source>
</evidence>
<evidence type="ECO:0000313" key="3">
    <source>
        <dbReference type="Proteomes" id="UP000007437"/>
    </source>
</evidence>
<reference evidence="2 3" key="1">
    <citation type="journal article" date="2011" name="J. Bacteriol.">
        <title>Complete genome sequence of Burkholderia rhizoxinica, an endosymbiont of Rhizopus microsporus.</title>
        <authorList>
            <person name="Lackner G."/>
            <person name="Moebius N."/>
            <person name="Partida-Martinez L."/>
            <person name="Hertweck C."/>
        </authorList>
    </citation>
    <scope>NUCLEOTIDE SEQUENCE [LARGE SCALE GENOMIC DNA]</scope>
    <source>
        <strain evidence="3">DSM 19002 / CIP 109453 / HKI 454</strain>
    </source>
</reference>
<dbReference type="SUPFAM" id="SSF88723">
    <property type="entry name" value="PIN domain-like"/>
    <property type="match status" value="1"/>
</dbReference>
<accession>E5ASQ7</accession>
<dbReference type="eggNOG" id="COG1569">
    <property type="taxonomic scope" value="Bacteria"/>
</dbReference>
<dbReference type="PANTHER" id="PTHR34610">
    <property type="entry name" value="SSL7007 PROTEIN"/>
    <property type="match status" value="1"/>
</dbReference>
<proteinExistence type="predicted"/>
<dbReference type="STRING" id="882378.RBRH_02564"/>
<dbReference type="AlphaFoldDB" id="E5ASQ7"/>
<sequence length="210" mass="22599">MTPSRFAPPPPMDSVAPSSAPASAFVRPRVVLDTNVWIDILVFDDPATRSIATALQNGGLDAVQDERCLNELQRVLDYPQFVRYAIDKSAALARLARLCTRVAPARHAEGGAATPVPKTGTNAGASAHAARATPRALPLCRDRDDQKFLELAHATAAQWLVTKDKALLKMARRMARDFDLRIVQPAHFVAATGLAQPASAGDAMREPTVQ</sequence>
<dbReference type="HOGENOM" id="CLU_116617_0_0_4"/>
<dbReference type="Proteomes" id="UP000007437">
    <property type="component" value="Chromosome"/>
</dbReference>
<name>E5ASQ7_MYCRK</name>
<dbReference type="InterPro" id="IPR029060">
    <property type="entry name" value="PIN-like_dom_sf"/>
</dbReference>
<organism evidence="2 3">
    <name type="scientific">Mycetohabitans rhizoxinica (strain DSM 19002 / CIP 109453 / HKI 454)</name>
    <name type="common">Paraburkholderia rhizoxinica</name>
    <dbReference type="NCBI Taxonomy" id="882378"/>
    <lineage>
        <taxon>Bacteria</taxon>
        <taxon>Pseudomonadati</taxon>
        <taxon>Pseudomonadota</taxon>
        <taxon>Betaproteobacteria</taxon>
        <taxon>Burkholderiales</taxon>
        <taxon>Burkholderiaceae</taxon>
        <taxon>Mycetohabitans</taxon>
    </lineage>
</organism>